<proteinExistence type="predicted"/>
<dbReference type="AlphaFoldDB" id="A0AAV5AT95"/>
<dbReference type="EMBL" id="BQKA01000001">
    <property type="protein sequence ID" value="GJM49081.1"/>
    <property type="molecule type" value="Genomic_DNA"/>
</dbReference>
<evidence type="ECO:0000313" key="8">
    <source>
        <dbReference type="Proteomes" id="UP001207736"/>
    </source>
</evidence>
<keyword evidence="3 5" id="KW-1133">Transmembrane helix</keyword>
<dbReference type="Pfam" id="PF02674">
    <property type="entry name" value="Colicin_V"/>
    <property type="match status" value="1"/>
</dbReference>
<evidence type="ECO:0008006" key="10">
    <source>
        <dbReference type="Google" id="ProtNLM"/>
    </source>
</evidence>
<evidence type="ECO:0000256" key="2">
    <source>
        <dbReference type="ARBA" id="ARBA00022692"/>
    </source>
</evidence>
<dbReference type="GO" id="GO:0016020">
    <property type="term" value="C:membrane"/>
    <property type="evidence" value="ECO:0007669"/>
    <property type="project" value="UniProtKB-SubCell"/>
</dbReference>
<name>A0AAV5AT95_9FLAO</name>
<evidence type="ECO:0000313" key="7">
    <source>
        <dbReference type="EMBL" id="GJM52342.1"/>
    </source>
</evidence>
<keyword evidence="4 5" id="KW-0472">Membrane</keyword>
<reference evidence="6 9" key="1">
    <citation type="submission" date="2021-11" db="EMBL/GenBank/DDBJ databases">
        <title>Draft genome sequence of Capnocytophaga sp. strain KC07075 isolated from cat oral cavity.</title>
        <authorList>
            <person name="Suzuki M."/>
            <person name="Imaoka K."/>
            <person name="Kimura M."/>
            <person name="Morikawa S."/>
            <person name="Maeda K."/>
        </authorList>
    </citation>
    <scope>NUCLEOTIDE SEQUENCE</scope>
    <source>
        <strain evidence="6">KC07075</strain>
        <strain evidence="7 9">KC07079</strain>
    </source>
</reference>
<gene>
    <name evidence="6" type="ORF">RCZ15_00570</name>
    <name evidence="7" type="ORF">RCZ16_06600</name>
</gene>
<feature type="transmembrane region" description="Helical" evidence="5">
    <location>
        <begin position="6"/>
        <end position="21"/>
    </location>
</feature>
<evidence type="ECO:0000256" key="1">
    <source>
        <dbReference type="ARBA" id="ARBA00004141"/>
    </source>
</evidence>
<dbReference type="PANTHER" id="PTHR37306">
    <property type="entry name" value="COLICIN V PRODUCTION PROTEIN"/>
    <property type="match status" value="1"/>
</dbReference>
<dbReference type="Proteomes" id="UP001208692">
    <property type="component" value="Unassembled WGS sequence"/>
</dbReference>
<evidence type="ECO:0000313" key="6">
    <source>
        <dbReference type="EMBL" id="GJM49081.1"/>
    </source>
</evidence>
<dbReference type="InterPro" id="IPR003825">
    <property type="entry name" value="Colicin-V_CvpA"/>
</dbReference>
<feature type="transmembrane region" description="Helical" evidence="5">
    <location>
        <begin position="98"/>
        <end position="119"/>
    </location>
</feature>
<sequence>MNTIDVILAIILAIGFFRGLWKGLILEASALLAVVLGIYGAIYFSFYVSDYMTQNFDWDKQTIKITAFAFTLLTIMILVGILSKILTKIIEGASLGFVNRFFGGIFGLLKWTLIVGTSLQFLTRGYIPIIPEEYTQKSVLFMPVTKLSNLMYSQIFLLKENQEEKKENIEEIPFSEQNI</sequence>
<keyword evidence="2 5" id="KW-0812">Transmembrane</keyword>
<protein>
    <recommendedName>
        <fullName evidence="10">Colicin V production protein</fullName>
    </recommendedName>
</protein>
<dbReference type="Proteomes" id="UP001207736">
    <property type="component" value="Unassembled WGS sequence"/>
</dbReference>
<evidence type="ECO:0000256" key="4">
    <source>
        <dbReference type="ARBA" id="ARBA00023136"/>
    </source>
</evidence>
<evidence type="ECO:0000313" key="9">
    <source>
        <dbReference type="Proteomes" id="UP001208692"/>
    </source>
</evidence>
<keyword evidence="9" id="KW-1185">Reference proteome</keyword>
<feature type="transmembrane region" description="Helical" evidence="5">
    <location>
        <begin position="67"/>
        <end position="86"/>
    </location>
</feature>
<comment type="subcellular location">
    <subcellularLocation>
        <location evidence="1">Membrane</location>
        <topology evidence="1">Multi-pass membrane protein</topology>
    </subcellularLocation>
</comment>
<organism evidence="6 8">
    <name type="scientific">Capnocytophaga catalasegens</name>
    <dbReference type="NCBI Taxonomy" id="1004260"/>
    <lineage>
        <taxon>Bacteria</taxon>
        <taxon>Pseudomonadati</taxon>
        <taxon>Bacteroidota</taxon>
        <taxon>Flavobacteriia</taxon>
        <taxon>Flavobacteriales</taxon>
        <taxon>Flavobacteriaceae</taxon>
        <taxon>Capnocytophaga</taxon>
    </lineage>
</organism>
<comment type="caution">
    <text evidence="6">The sequence shown here is derived from an EMBL/GenBank/DDBJ whole genome shotgun (WGS) entry which is preliminary data.</text>
</comment>
<accession>A0AAV5AT95</accession>
<evidence type="ECO:0000256" key="3">
    <source>
        <dbReference type="ARBA" id="ARBA00022989"/>
    </source>
</evidence>
<dbReference type="EMBL" id="BQKB01000011">
    <property type="protein sequence ID" value="GJM52342.1"/>
    <property type="molecule type" value="Genomic_DNA"/>
</dbReference>
<feature type="transmembrane region" description="Helical" evidence="5">
    <location>
        <begin position="28"/>
        <end position="47"/>
    </location>
</feature>
<evidence type="ECO:0000256" key="5">
    <source>
        <dbReference type="SAM" id="Phobius"/>
    </source>
</evidence>
<dbReference type="RefSeq" id="WP_264845010.1">
    <property type="nucleotide sequence ID" value="NZ_BPMA01000002.1"/>
</dbReference>
<dbReference type="GO" id="GO:0009403">
    <property type="term" value="P:toxin biosynthetic process"/>
    <property type="evidence" value="ECO:0007669"/>
    <property type="project" value="InterPro"/>
</dbReference>
<dbReference type="PANTHER" id="PTHR37306:SF1">
    <property type="entry name" value="COLICIN V PRODUCTION PROTEIN"/>
    <property type="match status" value="1"/>
</dbReference>